<dbReference type="EC" id="2.7.1.48" evidence="2"/>
<evidence type="ECO:0000256" key="2">
    <source>
        <dbReference type="ARBA" id="ARBA00012137"/>
    </source>
</evidence>
<dbReference type="PANTHER" id="PTHR10285">
    <property type="entry name" value="URIDINE KINASE"/>
    <property type="match status" value="1"/>
</dbReference>
<evidence type="ECO:0000313" key="7">
    <source>
        <dbReference type="EMBL" id="GJM62029.1"/>
    </source>
</evidence>
<dbReference type="AlphaFoldDB" id="A0AAN4VZD8"/>
<dbReference type="Proteomes" id="UP001310022">
    <property type="component" value="Unassembled WGS sequence"/>
</dbReference>
<protein>
    <recommendedName>
        <fullName evidence="2">uridine/cytidine kinase</fullName>
        <ecNumber evidence="2">2.7.1.48</ecNumber>
    </recommendedName>
</protein>
<evidence type="ECO:0000256" key="4">
    <source>
        <dbReference type="ARBA" id="ARBA00022741"/>
    </source>
</evidence>
<evidence type="ECO:0000259" key="6">
    <source>
        <dbReference type="Pfam" id="PF00485"/>
    </source>
</evidence>
<evidence type="ECO:0000256" key="3">
    <source>
        <dbReference type="ARBA" id="ARBA00022679"/>
    </source>
</evidence>
<dbReference type="RefSeq" id="WP_338237435.1">
    <property type="nucleotide sequence ID" value="NZ_BQKE01000001.1"/>
</dbReference>
<dbReference type="PRINTS" id="PR00988">
    <property type="entry name" value="URIDINKINASE"/>
</dbReference>
<proteinExistence type="predicted"/>
<evidence type="ECO:0000256" key="1">
    <source>
        <dbReference type="ARBA" id="ARBA00004690"/>
    </source>
</evidence>
<dbReference type="CDD" id="cd02023">
    <property type="entry name" value="UMPK"/>
    <property type="match status" value="1"/>
</dbReference>
<name>A0AAN4VZD8_9BACT</name>
<dbReference type="SUPFAM" id="SSF52540">
    <property type="entry name" value="P-loop containing nucleoside triphosphate hydrolases"/>
    <property type="match status" value="1"/>
</dbReference>
<dbReference type="EMBL" id="BQKE01000001">
    <property type="protein sequence ID" value="GJM62029.1"/>
    <property type="molecule type" value="Genomic_DNA"/>
</dbReference>
<keyword evidence="3" id="KW-0808">Transferase</keyword>
<dbReference type="InterPro" id="IPR027417">
    <property type="entry name" value="P-loop_NTPase"/>
</dbReference>
<reference evidence="7 8" key="1">
    <citation type="submission" date="2021-12" db="EMBL/GenBank/DDBJ databases">
        <title>Genome sequencing of bacteria with rrn-lacking chromosome and rrn-plasmid.</title>
        <authorList>
            <person name="Anda M."/>
            <person name="Iwasaki W."/>
        </authorList>
    </citation>
    <scope>NUCLEOTIDE SEQUENCE [LARGE SCALE GENOMIC DNA]</scope>
    <source>
        <strain evidence="7 8">NBRC 15940</strain>
    </source>
</reference>
<keyword evidence="5 7" id="KW-0418">Kinase</keyword>
<evidence type="ECO:0000313" key="8">
    <source>
        <dbReference type="Proteomes" id="UP001310022"/>
    </source>
</evidence>
<accession>A0AAN4VZD8</accession>
<gene>
    <name evidence="7" type="primary">udk_1</name>
    <name evidence="7" type="ORF">PEDI_25810</name>
</gene>
<feature type="domain" description="Phosphoribulokinase/uridine kinase" evidence="6">
    <location>
        <begin position="6"/>
        <end position="190"/>
    </location>
</feature>
<organism evidence="7 8">
    <name type="scientific">Persicobacter diffluens</name>
    <dbReference type="NCBI Taxonomy" id="981"/>
    <lineage>
        <taxon>Bacteria</taxon>
        <taxon>Pseudomonadati</taxon>
        <taxon>Bacteroidota</taxon>
        <taxon>Cytophagia</taxon>
        <taxon>Cytophagales</taxon>
        <taxon>Persicobacteraceae</taxon>
        <taxon>Persicobacter</taxon>
    </lineage>
</organism>
<dbReference type="InterPro" id="IPR000764">
    <property type="entry name" value="Uridine_kinase-like"/>
</dbReference>
<dbReference type="GO" id="GO:0005524">
    <property type="term" value="F:ATP binding"/>
    <property type="evidence" value="ECO:0007669"/>
    <property type="project" value="InterPro"/>
</dbReference>
<dbReference type="GO" id="GO:0004849">
    <property type="term" value="F:uridine kinase activity"/>
    <property type="evidence" value="ECO:0007669"/>
    <property type="project" value="UniProtKB-EC"/>
</dbReference>
<dbReference type="NCBIfam" id="NF004018">
    <property type="entry name" value="PRK05480.1"/>
    <property type="match status" value="1"/>
</dbReference>
<dbReference type="Pfam" id="PF00485">
    <property type="entry name" value="PRK"/>
    <property type="match status" value="1"/>
</dbReference>
<evidence type="ECO:0000256" key="5">
    <source>
        <dbReference type="ARBA" id="ARBA00022777"/>
    </source>
</evidence>
<keyword evidence="4" id="KW-0547">Nucleotide-binding</keyword>
<keyword evidence="8" id="KW-1185">Reference proteome</keyword>
<sequence>MKKPLVIGITGGSASGKTTFLNNLMSAFSAEEVCLISQDNYYLPKEEQPVDDEGVQNFDLPESVNLQAYAKDIEKLKGGRTVQLKEYTFNNPNITPRLLNFESAPIIIVEGLFVFYDQNLSDLIDIRVFIDAQEHIKLKRRIIRDSEERNEGLEEVLYRYEKHVQPTYDKYIAPFKSSAHLIIPNNTTFDVGLEILISHLKKHVQA</sequence>
<dbReference type="Gene3D" id="3.40.50.300">
    <property type="entry name" value="P-loop containing nucleotide triphosphate hydrolases"/>
    <property type="match status" value="1"/>
</dbReference>
<comment type="pathway">
    <text evidence="1">Pyrimidine metabolism; UMP biosynthesis via salvage pathway; UMP from uridine: step 1/1.</text>
</comment>
<comment type="caution">
    <text evidence="7">The sequence shown here is derived from an EMBL/GenBank/DDBJ whole genome shotgun (WGS) entry which is preliminary data.</text>
</comment>
<dbReference type="InterPro" id="IPR006083">
    <property type="entry name" value="PRK/URK"/>
</dbReference>